<evidence type="ECO:0000313" key="12">
    <source>
        <dbReference type="Proteomes" id="UP000236345"/>
    </source>
</evidence>
<evidence type="ECO:0000256" key="8">
    <source>
        <dbReference type="ARBA" id="ARBA00023136"/>
    </source>
</evidence>
<evidence type="ECO:0000256" key="1">
    <source>
        <dbReference type="ARBA" id="ARBA00004533"/>
    </source>
</evidence>
<feature type="domain" description="Type II secretion system protein GspC N-terminal" evidence="10">
    <location>
        <begin position="118"/>
        <end position="181"/>
    </location>
</feature>
<keyword evidence="4" id="KW-0997">Cell inner membrane</keyword>
<evidence type="ECO:0000256" key="7">
    <source>
        <dbReference type="ARBA" id="ARBA00022989"/>
    </source>
</evidence>
<comment type="caution">
    <text evidence="11">The sequence shown here is derived from an EMBL/GenBank/DDBJ whole genome shotgun (WGS) entry which is preliminary data.</text>
</comment>
<name>A0A2K1QBA2_9GAMM</name>
<organism evidence="11 12">
    <name type="scientific">Mixta theicola</name>
    <dbReference type="NCBI Taxonomy" id="1458355"/>
    <lineage>
        <taxon>Bacteria</taxon>
        <taxon>Pseudomonadati</taxon>
        <taxon>Pseudomonadota</taxon>
        <taxon>Gammaproteobacteria</taxon>
        <taxon>Enterobacterales</taxon>
        <taxon>Erwiniaceae</taxon>
        <taxon>Mixta</taxon>
    </lineage>
</organism>
<evidence type="ECO:0000256" key="2">
    <source>
        <dbReference type="ARBA" id="ARBA00022448"/>
    </source>
</evidence>
<sequence>MGKRLIQKLYYLRGSAPDGLFPCLTSALCVSAIILMMLNSYNDYRYQLRKTINDEALAEQKLSVPTRVDNDLLLLQKSVSGMFKPQHRPSTLTEEQKKSQRYALSANNLTDDFYLSCPPAKVAARVIGLVSGDNKSKDIAVINYQGKEESYSVSDSLDGIINIVRIFPDRVIVNVRGYCAALLMD</sequence>
<evidence type="ECO:0000259" key="10">
    <source>
        <dbReference type="Pfam" id="PF11356"/>
    </source>
</evidence>
<gene>
    <name evidence="11" type="ORF">COO59_07295</name>
</gene>
<keyword evidence="3" id="KW-1003">Cell membrane</keyword>
<dbReference type="EMBL" id="NWUO01000004">
    <property type="protein sequence ID" value="PNS12299.1"/>
    <property type="molecule type" value="Genomic_DNA"/>
</dbReference>
<proteinExistence type="predicted"/>
<evidence type="ECO:0000256" key="5">
    <source>
        <dbReference type="ARBA" id="ARBA00022692"/>
    </source>
</evidence>
<keyword evidence="12" id="KW-1185">Reference proteome</keyword>
<keyword evidence="5 9" id="KW-0812">Transmembrane</keyword>
<evidence type="ECO:0000313" key="11">
    <source>
        <dbReference type="EMBL" id="PNS12299.1"/>
    </source>
</evidence>
<dbReference type="Gene3D" id="2.30.30.830">
    <property type="match status" value="1"/>
</dbReference>
<comment type="subcellular location">
    <subcellularLocation>
        <location evidence="1">Cell inner membrane</location>
    </subcellularLocation>
</comment>
<evidence type="ECO:0000256" key="4">
    <source>
        <dbReference type="ARBA" id="ARBA00022519"/>
    </source>
</evidence>
<feature type="transmembrane region" description="Helical" evidence="9">
    <location>
        <begin position="19"/>
        <end position="41"/>
    </location>
</feature>
<dbReference type="GO" id="GO:0005886">
    <property type="term" value="C:plasma membrane"/>
    <property type="evidence" value="ECO:0007669"/>
    <property type="project" value="UniProtKB-SubCell"/>
</dbReference>
<keyword evidence="7 9" id="KW-1133">Transmembrane helix</keyword>
<keyword evidence="8 9" id="KW-0472">Membrane</keyword>
<evidence type="ECO:0000256" key="9">
    <source>
        <dbReference type="SAM" id="Phobius"/>
    </source>
</evidence>
<accession>A0A2K1QBA2</accession>
<dbReference type="GO" id="GO:0015031">
    <property type="term" value="P:protein transport"/>
    <property type="evidence" value="ECO:0007669"/>
    <property type="project" value="UniProtKB-KW"/>
</dbReference>
<reference evidence="12" key="1">
    <citation type="submission" date="2017-09" db="EMBL/GenBank/DDBJ databases">
        <authorList>
            <person name="Palmer M."/>
            <person name="Steenkamp E.T."/>
            <person name="Coetzee M.P."/>
            <person name="Avontuur J.R."/>
            <person name="Van Zyl E."/>
            <person name="Chan W.-Y."/>
            <person name="Blom J."/>
            <person name="Venter S.N."/>
        </authorList>
    </citation>
    <scope>NUCLEOTIDE SEQUENCE [LARGE SCALE GENOMIC DNA]</scope>
    <source>
        <strain evidence="12">QC88-366</strain>
    </source>
</reference>
<evidence type="ECO:0000256" key="6">
    <source>
        <dbReference type="ARBA" id="ARBA00022927"/>
    </source>
</evidence>
<evidence type="ECO:0000256" key="3">
    <source>
        <dbReference type="ARBA" id="ARBA00022475"/>
    </source>
</evidence>
<keyword evidence="2" id="KW-0813">Transport</keyword>
<dbReference type="Proteomes" id="UP000236345">
    <property type="component" value="Unassembled WGS sequence"/>
</dbReference>
<dbReference type="AlphaFoldDB" id="A0A2K1QBA2"/>
<keyword evidence="6" id="KW-0653">Protein transport</keyword>
<dbReference type="Pfam" id="PF11356">
    <property type="entry name" value="T2SSC"/>
    <property type="match status" value="1"/>
</dbReference>
<dbReference type="InterPro" id="IPR024961">
    <property type="entry name" value="T2SS_GspC_N"/>
</dbReference>
<protein>
    <recommendedName>
        <fullName evidence="10">Type II secretion system protein GspC N-terminal domain-containing protein</fullName>
    </recommendedName>
</protein>